<dbReference type="RefSeq" id="WP_188448137.1">
    <property type="nucleotide sequence ID" value="NZ_BMDW01000016.1"/>
</dbReference>
<dbReference type="Gene3D" id="2.170.130.10">
    <property type="entry name" value="TonB-dependent receptor, plug domain"/>
    <property type="match status" value="1"/>
</dbReference>
<dbReference type="Pfam" id="PF00593">
    <property type="entry name" value="TonB_dep_Rec_b-barrel"/>
    <property type="match status" value="1"/>
</dbReference>
<evidence type="ECO:0000259" key="15">
    <source>
        <dbReference type="Pfam" id="PF00593"/>
    </source>
</evidence>
<evidence type="ECO:0000256" key="6">
    <source>
        <dbReference type="ARBA" id="ARBA00022729"/>
    </source>
</evidence>
<evidence type="ECO:0000256" key="9">
    <source>
        <dbReference type="ARBA" id="ARBA00023077"/>
    </source>
</evidence>
<accession>A0ABQ1H206</accession>
<protein>
    <submittedName>
        <fullName evidence="17">TonB-dependent receptor</fullName>
    </submittedName>
</protein>
<evidence type="ECO:0000256" key="3">
    <source>
        <dbReference type="ARBA" id="ARBA00022452"/>
    </source>
</evidence>
<evidence type="ECO:0000256" key="2">
    <source>
        <dbReference type="ARBA" id="ARBA00022448"/>
    </source>
</evidence>
<evidence type="ECO:0000256" key="5">
    <source>
        <dbReference type="ARBA" id="ARBA00022692"/>
    </source>
</evidence>
<evidence type="ECO:0000256" key="13">
    <source>
        <dbReference type="RuleBase" id="RU003357"/>
    </source>
</evidence>
<dbReference type="PANTHER" id="PTHR32552">
    <property type="entry name" value="FERRICHROME IRON RECEPTOR-RELATED"/>
    <property type="match status" value="1"/>
</dbReference>
<evidence type="ECO:0000256" key="12">
    <source>
        <dbReference type="PROSITE-ProRule" id="PRU01360"/>
    </source>
</evidence>
<dbReference type="InterPro" id="IPR039426">
    <property type="entry name" value="TonB-dep_rcpt-like"/>
</dbReference>
<evidence type="ECO:0000256" key="7">
    <source>
        <dbReference type="ARBA" id="ARBA00023004"/>
    </source>
</evidence>
<evidence type="ECO:0000256" key="4">
    <source>
        <dbReference type="ARBA" id="ARBA00022496"/>
    </source>
</evidence>
<dbReference type="InterPro" id="IPR000531">
    <property type="entry name" value="Beta-barrel_TonB"/>
</dbReference>
<keyword evidence="3 12" id="KW-1134">Transmembrane beta strand</keyword>
<dbReference type="InterPro" id="IPR036942">
    <property type="entry name" value="Beta-barrel_TonB_sf"/>
</dbReference>
<feature type="domain" description="TonB-dependent receptor-like beta-barrel" evidence="15">
    <location>
        <begin position="298"/>
        <end position="749"/>
    </location>
</feature>
<keyword evidence="9 13" id="KW-0798">TonB box</keyword>
<sequence length="788" mass="84468">MHRSAFCLLAGVALSWPLAASARDLPTPPAPAPDAAPVAETADSDIIIVGKGQTRQVQQLDQADIAILTPGTSPLKAIAKLPSVNFQSADAFGAYEWSERVSIRSFNQNQIGFTLDGIPLGDGSYGNTNGLHISRAISSENVGQTIVSQGAGAIGTQATNNLGGTIEFRSSDPTAKFGVQANGTYGSNDTYRTFLRLDTGVLGDNGPAAYVSYGYLTTGKWKGFGKQKQNQVNAKFTAPLSPAVRLVGTFNFSDRREQDYQDLSLNQISRLGLNNDNVSNNFPLAVQIADVANNIDTRNNTTGALGADGFSDVTGNRPTNPAAGTVYPAPYGATGTVDDSYFDASGLRQDYLASFGVETRKGSAIHGELKAYYHSNHGQGTWFTPYVPSPSGVPISVRTTEYDIRRKGVFGSIGTDLGMFGDVTVGGWYERNDFRQARRFYALDSRTVPTRSALQLQDLPFFTQRYGKYTTDTLQYYVQDKLTFGALTVDLGWKGFQVKNKASQIVVSDTAVGSIDATDWFQPHAGVAYKLSNSAELFADFTESKRAFVSAWTNGPFSTGQNGFNALISTNKLKPEQSDTFEGGARFKSGRFNGSLVGYYVDFSNRILGTTVGAGIVGNLATLANVGSVRSYGLEAAAEVKLPYGFGIFASYAYNDSTYRNDVPVAGGTPIAIKGKTTVDSPKNLAKAELTYAGSVFFGRIGGNYMSRRYFTYTNDQSVPGRVIVDATIGAHVTIADRKFEIQGNATNLFDKKYIATIGSNGFGYAGDNQTLLAGAPAQFFVTLKAGF</sequence>
<keyword evidence="10 12" id="KW-0472">Membrane</keyword>
<evidence type="ECO:0000313" key="18">
    <source>
        <dbReference type="Proteomes" id="UP000618591"/>
    </source>
</evidence>
<keyword evidence="11 12" id="KW-0998">Cell outer membrane</keyword>
<reference evidence="18" key="1">
    <citation type="journal article" date="2019" name="Int. J. Syst. Evol. Microbiol.">
        <title>The Global Catalogue of Microorganisms (GCM) 10K type strain sequencing project: providing services to taxonomists for standard genome sequencing and annotation.</title>
        <authorList>
            <consortium name="The Broad Institute Genomics Platform"/>
            <consortium name="The Broad Institute Genome Sequencing Center for Infectious Disease"/>
            <person name="Wu L."/>
            <person name="Ma J."/>
        </authorList>
    </citation>
    <scope>NUCLEOTIDE SEQUENCE [LARGE SCALE GENOMIC DNA]</scope>
    <source>
        <strain evidence="18">CGMCC 1.10106</strain>
    </source>
</reference>
<name>A0ABQ1H206_9SPHN</name>
<keyword evidence="4" id="KW-0410">Iron transport</keyword>
<comment type="similarity">
    <text evidence="12 13">Belongs to the TonB-dependent receptor family.</text>
</comment>
<feature type="chain" id="PRO_5047123752" evidence="14">
    <location>
        <begin position="23"/>
        <end position="788"/>
    </location>
</feature>
<proteinExistence type="inferred from homology"/>
<evidence type="ECO:0000259" key="16">
    <source>
        <dbReference type="Pfam" id="PF07715"/>
    </source>
</evidence>
<dbReference type="PROSITE" id="PS52016">
    <property type="entry name" value="TONB_DEPENDENT_REC_3"/>
    <property type="match status" value="1"/>
</dbReference>
<feature type="signal peptide" evidence="14">
    <location>
        <begin position="1"/>
        <end position="22"/>
    </location>
</feature>
<evidence type="ECO:0000256" key="14">
    <source>
        <dbReference type="SAM" id="SignalP"/>
    </source>
</evidence>
<keyword evidence="7" id="KW-0408">Iron</keyword>
<comment type="caution">
    <text evidence="17">The sequence shown here is derived from an EMBL/GenBank/DDBJ whole genome shotgun (WGS) entry which is preliminary data.</text>
</comment>
<evidence type="ECO:0000256" key="10">
    <source>
        <dbReference type="ARBA" id="ARBA00023136"/>
    </source>
</evidence>
<dbReference type="SUPFAM" id="SSF56935">
    <property type="entry name" value="Porins"/>
    <property type="match status" value="1"/>
</dbReference>
<dbReference type="InterPro" id="IPR012910">
    <property type="entry name" value="Plug_dom"/>
</dbReference>
<feature type="domain" description="TonB-dependent receptor plug" evidence="16">
    <location>
        <begin position="54"/>
        <end position="164"/>
    </location>
</feature>
<evidence type="ECO:0000313" key="17">
    <source>
        <dbReference type="EMBL" id="GGA54235.1"/>
    </source>
</evidence>
<evidence type="ECO:0000256" key="1">
    <source>
        <dbReference type="ARBA" id="ARBA00004571"/>
    </source>
</evidence>
<keyword evidence="2 12" id="KW-0813">Transport</keyword>
<evidence type="ECO:0000256" key="8">
    <source>
        <dbReference type="ARBA" id="ARBA00023065"/>
    </source>
</evidence>
<dbReference type="EMBL" id="BMDW01000016">
    <property type="protein sequence ID" value="GGA54235.1"/>
    <property type="molecule type" value="Genomic_DNA"/>
</dbReference>
<keyword evidence="17" id="KW-0675">Receptor</keyword>
<keyword evidence="18" id="KW-1185">Reference proteome</keyword>
<dbReference type="Proteomes" id="UP000618591">
    <property type="component" value="Unassembled WGS sequence"/>
</dbReference>
<keyword evidence="8" id="KW-0406">Ion transport</keyword>
<keyword evidence="6 14" id="KW-0732">Signal</keyword>
<dbReference type="PANTHER" id="PTHR32552:SF89">
    <property type="entry name" value="CATECHOLATE SIDEROPHORE RECEPTOR FIU"/>
    <property type="match status" value="1"/>
</dbReference>
<gene>
    <name evidence="17" type="ORF">GCM10011395_25840</name>
</gene>
<dbReference type="Pfam" id="PF07715">
    <property type="entry name" value="Plug"/>
    <property type="match status" value="1"/>
</dbReference>
<organism evidence="17 18">
    <name type="scientific">Sphingomonas psychrolutea</name>
    <dbReference type="NCBI Taxonomy" id="1259676"/>
    <lineage>
        <taxon>Bacteria</taxon>
        <taxon>Pseudomonadati</taxon>
        <taxon>Pseudomonadota</taxon>
        <taxon>Alphaproteobacteria</taxon>
        <taxon>Sphingomonadales</taxon>
        <taxon>Sphingomonadaceae</taxon>
        <taxon>Sphingomonas</taxon>
    </lineage>
</organism>
<dbReference type="InterPro" id="IPR037066">
    <property type="entry name" value="Plug_dom_sf"/>
</dbReference>
<keyword evidence="5 12" id="KW-0812">Transmembrane</keyword>
<evidence type="ECO:0000256" key="11">
    <source>
        <dbReference type="ARBA" id="ARBA00023237"/>
    </source>
</evidence>
<comment type="subcellular location">
    <subcellularLocation>
        <location evidence="1 12">Cell outer membrane</location>
        <topology evidence="1 12">Multi-pass membrane protein</topology>
    </subcellularLocation>
</comment>
<dbReference type="Gene3D" id="2.40.170.20">
    <property type="entry name" value="TonB-dependent receptor, beta-barrel domain"/>
    <property type="match status" value="1"/>
</dbReference>